<dbReference type="EC" id="3.5.2.6" evidence="5"/>
<proteinExistence type="inferred from homology"/>
<evidence type="ECO:0000256" key="3">
    <source>
        <dbReference type="ARBA" id="ARBA00022801"/>
    </source>
</evidence>
<accession>A0A271IWK0</accession>
<dbReference type="InterPro" id="IPR001466">
    <property type="entry name" value="Beta-lactam-related"/>
</dbReference>
<dbReference type="InterPro" id="IPR050491">
    <property type="entry name" value="AmpC-like"/>
</dbReference>
<sequence length="355" mass="38675">MALAAPRAIAQIDRPTPDELAAFDAFADSFLTERTIPGALVALASGGEVVLTRTYGLADVELAVPVSDSTVFEIGSISKQFVAVAVMRLVEEGALGLDDPIQQHLPEIPSEWYGATVRQLLTHTSGIPDYEEIRSYDVYRFRLTPEEIIQIAHSRPMDFPPGTGWYYSNTGYVLLSRIVERVEGQPLGRVLATRIFGPLGMTQTRLADPEAIIPHRASGYWVDRTGALINRPPTETSSTLGAGGLLSSARDLARWDAALDGAALLSEASKAEMWAPVAAPGLEAPEYGFGWELAPYRGLRTHRHSGQVAGFTAYFARFPDQDAAVIVFLNRYQAQSWPLIERALDTLVPGLDPPE</sequence>
<dbReference type="EMBL" id="MQWD01000001">
    <property type="protein sequence ID" value="PAP75606.1"/>
    <property type="molecule type" value="Genomic_DNA"/>
</dbReference>
<dbReference type="PANTHER" id="PTHR46825">
    <property type="entry name" value="D-ALANYL-D-ALANINE-CARBOXYPEPTIDASE/ENDOPEPTIDASE AMPH"/>
    <property type="match status" value="1"/>
</dbReference>
<keyword evidence="4 5" id="KW-0046">Antibiotic resistance</keyword>
<dbReference type="PROSITE" id="PS00336">
    <property type="entry name" value="BETA_LACTAMASE_C"/>
    <property type="match status" value="1"/>
</dbReference>
<dbReference type="GO" id="GO:0008800">
    <property type="term" value="F:beta-lactamase activity"/>
    <property type="evidence" value="ECO:0007669"/>
    <property type="project" value="UniProtKB-UniRule"/>
</dbReference>
<dbReference type="SUPFAM" id="SSF56601">
    <property type="entry name" value="beta-lactamase/transpeptidase-like"/>
    <property type="match status" value="1"/>
</dbReference>
<evidence type="ECO:0000256" key="2">
    <source>
        <dbReference type="ARBA" id="ARBA00007840"/>
    </source>
</evidence>
<keyword evidence="8" id="KW-1185">Reference proteome</keyword>
<dbReference type="InterPro" id="IPR001586">
    <property type="entry name" value="Beta-lactam_class-C_AS"/>
</dbReference>
<evidence type="ECO:0000256" key="4">
    <source>
        <dbReference type="ARBA" id="ARBA00023251"/>
    </source>
</evidence>
<comment type="caution">
    <text evidence="7">The sequence shown here is derived from an EMBL/GenBank/DDBJ whole genome shotgun (WGS) entry which is preliminary data.</text>
</comment>
<dbReference type="InterPro" id="IPR012338">
    <property type="entry name" value="Beta-lactam/transpept-like"/>
</dbReference>
<evidence type="ECO:0000256" key="1">
    <source>
        <dbReference type="ARBA" id="ARBA00001526"/>
    </source>
</evidence>
<dbReference type="GO" id="GO:0017001">
    <property type="term" value="P:antibiotic catabolic process"/>
    <property type="evidence" value="ECO:0007669"/>
    <property type="project" value="InterPro"/>
</dbReference>
<dbReference type="RefSeq" id="WP_179299461.1">
    <property type="nucleotide sequence ID" value="NZ_MQWD01000001.1"/>
</dbReference>
<dbReference type="Pfam" id="PF00144">
    <property type="entry name" value="Beta-lactamase"/>
    <property type="match status" value="1"/>
</dbReference>
<dbReference type="Proteomes" id="UP000216339">
    <property type="component" value="Unassembled WGS sequence"/>
</dbReference>
<gene>
    <name evidence="7" type="ORF">BSZ37_03730</name>
</gene>
<protein>
    <recommendedName>
        <fullName evidence="5">Beta-lactamase</fullName>
        <ecNumber evidence="5">3.5.2.6</ecNumber>
    </recommendedName>
</protein>
<evidence type="ECO:0000256" key="5">
    <source>
        <dbReference type="RuleBase" id="RU361140"/>
    </source>
</evidence>
<organism evidence="7 8">
    <name type="scientific">Rubrivirga marina</name>
    <dbReference type="NCBI Taxonomy" id="1196024"/>
    <lineage>
        <taxon>Bacteria</taxon>
        <taxon>Pseudomonadati</taxon>
        <taxon>Rhodothermota</taxon>
        <taxon>Rhodothermia</taxon>
        <taxon>Rhodothermales</taxon>
        <taxon>Rubricoccaceae</taxon>
        <taxon>Rubrivirga</taxon>
    </lineage>
</organism>
<dbReference type="AlphaFoldDB" id="A0A271IWK0"/>
<keyword evidence="3 5" id="KW-0378">Hydrolase</keyword>
<comment type="catalytic activity">
    <reaction evidence="1 5">
        <text>a beta-lactam + H2O = a substituted beta-amino acid</text>
        <dbReference type="Rhea" id="RHEA:20401"/>
        <dbReference type="ChEBI" id="CHEBI:15377"/>
        <dbReference type="ChEBI" id="CHEBI:35627"/>
        <dbReference type="ChEBI" id="CHEBI:140347"/>
        <dbReference type="EC" id="3.5.2.6"/>
    </reaction>
</comment>
<evidence type="ECO:0000313" key="8">
    <source>
        <dbReference type="Proteomes" id="UP000216339"/>
    </source>
</evidence>
<feature type="domain" description="Beta-lactamase-related" evidence="6">
    <location>
        <begin position="23"/>
        <end position="333"/>
    </location>
</feature>
<dbReference type="GO" id="GO:0030288">
    <property type="term" value="C:outer membrane-bounded periplasmic space"/>
    <property type="evidence" value="ECO:0007669"/>
    <property type="project" value="InterPro"/>
</dbReference>
<dbReference type="GO" id="GO:0046677">
    <property type="term" value="P:response to antibiotic"/>
    <property type="evidence" value="ECO:0007669"/>
    <property type="project" value="UniProtKB-UniRule"/>
</dbReference>
<evidence type="ECO:0000259" key="6">
    <source>
        <dbReference type="Pfam" id="PF00144"/>
    </source>
</evidence>
<dbReference type="Gene3D" id="3.40.710.10">
    <property type="entry name" value="DD-peptidase/beta-lactamase superfamily"/>
    <property type="match status" value="1"/>
</dbReference>
<dbReference type="PANTHER" id="PTHR46825:SF9">
    <property type="entry name" value="BETA-LACTAMASE-RELATED DOMAIN-CONTAINING PROTEIN"/>
    <property type="match status" value="1"/>
</dbReference>
<comment type="similarity">
    <text evidence="2 5">Belongs to the class-C beta-lactamase family.</text>
</comment>
<evidence type="ECO:0000313" key="7">
    <source>
        <dbReference type="EMBL" id="PAP75606.1"/>
    </source>
</evidence>
<name>A0A271IWK0_9BACT</name>
<reference evidence="7 8" key="1">
    <citation type="submission" date="2016-11" db="EMBL/GenBank/DDBJ databases">
        <title>Study of marine rhodopsin-containing bacteria.</title>
        <authorList>
            <person name="Yoshizawa S."/>
            <person name="Kumagai Y."/>
            <person name="Kogure K."/>
        </authorList>
    </citation>
    <scope>NUCLEOTIDE SEQUENCE [LARGE SCALE GENOMIC DNA]</scope>
    <source>
        <strain evidence="7 8">SAORIC-28</strain>
    </source>
</reference>